<keyword evidence="3" id="KW-1185">Reference proteome</keyword>
<feature type="region of interest" description="Disordered" evidence="1">
    <location>
        <begin position="362"/>
        <end position="387"/>
    </location>
</feature>
<feature type="compositionally biased region" description="Pro residues" evidence="1">
    <location>
        <begin position="105"/>
        <end position="116"/>
    </location>
</feature>
<comment type="caution">
    <text evidence="2">The sequence shown here is derived from an EMBL/GenBank/DDBJ whole genome shotgun (WGS) entry which is preliminary data.</text>
</comment>
<evidence type="ECO:0000313" key="2">
    <source>
        <dbReference type="EMBL" id="RYO99239.1"/>
    </source>
</evidence>
<name>A0A4Q4T3M8_9PEZI</name>
<evidence type="ECO:0000313" key="3">
    <source>
        <dbReference type="Proteomes" id="UP000293360"/>
    </source>
</evidence>
<dbReference type="AlphaFoldDB" id="A0A4Q4T3M8"/>
<feature type="region of interest" description="Disordered" evidence="1">
    <location>
        <begin position="1"/>
        <end position="47"/>
    </location>
</feature>
<dbReference type="OrthoDB" id="5863171at2759"/>
<organism evidence="2 3">
    <name type="scientific">Monosporascus ibericus</name>
    <dbReference type="NCBI Taxonomy" id="155417"/>
    <lineage>
        <taxon>Eukaryota</taxon>
        <taxon>Fungi</taxon>
        <taxon>Dikarya</taxon>
        <taxon>Ascomycota</taxon>
        <taxon>Pezizomycotina</taxon>
        <taxon>Sordariomycetes</taxon>
        <taxon>Xylariomycetidae</taxon>
        <taxon>Xylariales</taxon>
        <taxon>Xylariales incertae sedis</taxon>
        <taxon>Monosporascus</taxon>
    </lineage>
</organism>
<feature type="compositionally biased region" description="Polar residues" evidence="1">
    <location>
        <begin position="188"/>
        <end position="209"/>
    </location>
</feature>
<sequence length="476" mass="51236">MEEDATISRPNPPENAAAQVEHPISGPEAASPAPSNASSSSRPPYIPQFSAATQMILQRINGKSGSLSSALSSASAVAKTIEQSTFEDAKRRLVMNMNTSLTMPLPTPPPPAPKAPPSTSLLVNDAFQLRTPTVAKPATSSSKGATKVPAKRGRPPKGIKRKRAKDDQDDSSSLSDLPNSEGEDASKDQVTPTMTKSGRQVQKPSQYNPPSAAATQKRKHYGKRTSEQALCKLCHDPYIDDDFVSNETRSWFCNRCLAKRERHLAKKKTLNGFKGVSWATSSAEQKRAHLSTVPHGQLVNILMYSLELHPDLPIFPTQEPGPAAKRSSQGLPAVPIDHDPLFRADGSLSGPIHYARQASELGNISVNSHQPRSKTRSGPKGTFEGREQAMRETSIDSIPASWPKVGQGCLAGLDIKEDDLQDKNDFEAFSVATYDSKGRKVMENGMPVEANESTGNNQSTGNGDDLTKILGGPIES</sequence>
<accession>A0A4Q4T3M8</accession>
<feature type="compositionally biased region" description="Polar residues" evidence="1">
    <location>
        <begin position="451"/>
        <end position="462"/>
    </location>
</feature>
<dbReference type="EMBL" id="QJNU01000429">
    <property type="protein sequence ID" value="RYO99239.1"/>
    <property type="molecule type" value="Genomic_DNA"/>
</dbReference>
<feature type="region of interest" description="Disordered" evidence="1">
    <location>
        <begin position="440"/>
        <end position="476"/>
    </location>
</feature>
<dbReference type="STRING" id="155417.A0A4Q4T3M8"/>
<reference evidence="2 3" key="1">
    <citation type="submission" date="2018-06" db="EMBL/GenBank/DDBJ databases">
        <title>Complete Genomes of Monosporascus.</title>
        <authorList>
            <person name="Robinson A.J."/>
            <person name="Natvig D.O."/>
        </authorList>
    </citation>
    <scope>NUCLEOTIDE SEQUENCE [LARGE SCALE GENOMIC DNA]</scope>
    <source>
        <strain evidence="2 3">CBS 110550</strain>
    </source>
</reference>
<proteinExistence type="predicted"/>
<gene>
    <name evidence="2" type="ORF">DL764_006872</name>
</gene>
<feature type="region of interest" description="Disordered" evidence="1">
    <location>
        <begin position="99"/>
        <end position="222"/>
    </location>
</feature>
<dbReference type="Proteomes" id="UP000293360">
    <property type="component" value="Unassembled WGS sequence"/>
</dbReference>
<evidence type="ECO:0000256" key="1">
    <source>
        <dbReference type="SAM" id="MobiDB-lite"/>
    </source>
</evidence>
<protein>
    <submittedName>
        <fullName evidence="2">Uncharacterized protein</fullName>
    </submittedName>
</protein>
<feature type="compositionally biased region" description="Basic residues" evidence="1">
    <location>
        <begin position="149"/>
        <end position="163"/>
    </location>
</feature>
<feature type="compositionally biased region" description="Low complexity" evidence="1">
    <location>
        <begin position="23"/>
        <end position="43"/>
    </location>
</feature>